<evidence type="ECO:0000256" key="3">
    <source>
        <dbReference type="ARBA" id="ARBA00022833"/>
    </source>
</evidence>
<feature type="compositionally biased region" description="Polar residues" evidence="5">
    <location>
        <begin position="306"/>
        <end position="316"/>
    </location>
</feature>
<organism evidence="7 8">
    <name type="scientific">Cryptosporidium canis</name>
    <dbReference type="NCBI Taxonomy" id="195482"/>
    <lineage>
        <taxon>Eukaryota</taxon>
        <taxon>Sar</taxon>
        <taxon>Alveolata</taxon>
        <taxon>Apicomplexa</taxon>
        <taxon>Conoidasida</taxon>
        <taxon>Coccidia</taxon>
        <taxon>Eucoccidiorida</taxon>
        <taxon>Eimeriorina</taxon>
        <taxon>Cryptosporidiidae</taxon>
        <taxon>Cryptosporidium</taxon>
    </lineage>
</organism>
<evidence type="ECO:0000256" key="1">
    <source>
        <dbReference type="ARBA" id="ARBA00022723"/>
    </source>
</evidence>
<evidence type="ECO:0000256" key="2">
    <source>
        <dbReference type="ARBA" id="ARBA00022771"/>
    </source>
</evidence>
<proteinExistence type="predicted"/>
<dbReference type="InterPro" id="IPR019787">
    <property type="entry name" value="Znf_PHD-finger"/>
</dbReference>
<gene>
    <name evidence="7" type="ORF">OJ252_2896</name>
</gene>
<evidence type="ECO:0000313" key="7">
    <source>
        <dbReference type="EMBL" id="KAJ1607252.1"/>
    </source>
</evidence>
<keyword evidence="8" id="KW-1185">Reference proteome</keyword>
<name>A0ABQ8P4A2_9CRYT</name>
<evidence type="ECO:0000256" key="4">
    <source>
        <dbReference type="PROSITE-ProRule" id="PRU00146"/>
    </source>
</evidence>
<sequence length="708" mass="81282">MSQNQGGFENGDVKYDVRPVEQDIIRKFAMFINILNTSQNNKEIITDTQTRVLNDVDKDFTGNSLFQGFSQASDFIFNTQENVNTSLVEKPNGFNDCNIQSNHVNTGDEIGIQNYISLEAFKGKMSQDLGFDLEVKNKSKNNQSDLNWQEGKVSIKKGKVKVECNYAFTPTKSSLRVRCIYCKKIYSSVKGFINHRGRCIYYKSFQHSSTEYNSQSCNNSNKYSLLNNTEKLLQSNQTFNSSVNTQHTDNSQYNTKINSGIQCTSDDNHFLNYSMDKRLNSEDRETSDYMRMQNISIKANDENSRSSEPNNVYKDSSSFREEKRQNIKNNGSIYSGNMGFDGFRMHMYAAISCLPKYILTKILRKRKLNPTSVLDETHEQHITKEELVDIVFAGFCPKVIENNSELKNETNKGSSGQNKLDMNKTQLNQTENSDLNPESIKSENQMNMSFGTIDESFQSNIPVYFRHSLPKDSDWRCYICKAPKNGKESMNMCVNCGYVYHNSCQSQMDKATKHDWFCDFCKTHGSGLKLGSKFQIGELVWVNYKGTIWPGQIINFSKEMFEVIIFHIDKRVEKGSNELLPWSKGITSIDGLASKGIFVRETESSITHWQAVYKAIKYYMISLRSKQRRLPQINNKAKKCNISGLKPDVKTKKKTNDRVSDHKMIEKKVFHPLPNEISKEFEYGYDEIANQNALSENIVQNNSNGYLH</sequence>
<keyword evidence="2 4" id="KW-0863">Zinc-finger</keyword>
<keyword evidence="1" id="KW-0479">Metal-binding</keyword>
<dbReference type="Gene3D" id="3.30.40.10">
    <property type="entry name" value="Zinc/RING finger domain, C3HC4 (zinc finger)"/>
    <property type="match status" value="1"/>
</dbReference>
<dbReference type="EMBL" id="JAPCXB010000123">
    <property type="protein sequence ID" value="KAJ1607252.1"/>
    <property type="molecule type" value="Genomic_DNA"/>
</dbReference>
<comment type="caution">
    <text evidence="7">The sequence shown here is derived from an EMBL/GenBank/DDBJ whole genome shotgun (WGS) entry which is preliminary data.</text>
</comment>
<protein>
    <submittedName>
        <fullName evidence="7">PHD finger containing protein</fullName>
    </submittedName>
</protein>
<evidence type="ECO:0000259" key="6">
    <source>
        <dbReference type="PROSITE" id="PS50016"/>
    </source>
</evidence>
<reference evidence="7" key="1">
    <citation type="submission" date="2022-10" db="EMBL/GenBank/DDBJ databases">
        <title>Adaptive evolution leads to modifications in subtelomeric GC content in a zoonotic Cryptosporidium species.</title>
        <authorList>
            <person name="Li J."/>
            <person name="Feng Y."/>
            <person name="Xiao L."/>
        </authorList>
    </citation>
    <scope>NUCLEOTIDE SEQUENCE</scope>
    <source>
        <strain evidence="7">25894</strain>
    </source>
</reference>
<evidence type="ECO:0000313" key="8">
    <source>
        <dbReference type="Proteomes" id="UP001071777"/>
    </source>
</evidence>
<feature type="domain" description="PHD-type" evidence="6">
    <location>
        <begin position="474"/>
        <end position="524"/>
    </location>
</feature>
<dbReference type="SUPFAM" id="SSF57903">
    <property type="entry name" value="FYVE/PHD zinc finger"/>
    <property type="match status" value="1"/>
</dbReference>
<dbReference type="CDD" id="cd15489">
    <property type="entry name" value="PHD_SF"/>
    <property type="match status" value="1"/>
</dbReference>
<dbReference type="PROSITE" id="PS50016">
    <property type="entry name" value="ZF_PHD_2"/>
    <property type="match status" value="1"/>
</dbReference>
<dbReference type="Proteomes" id="UP001071777">
    <property type="component" value="Unassembled WGS sequence"/>
</dbReference>
<evidence type="ECO:0000256" key="5">
    <source>
        <dbReference type="SAM" id="MobiDB-lite"/>
    </source>
</evidence>
<dbReference type="InterPro" id="IPR011011">
    <property type="entry name" value="Znf_FYVE_PHD"/>
</dbReference>
<accession>A0ABQ8P4A2</accession>
<keyword evidence="3" id="KW-0862">Zinc</keyword>
<feature type="region of interest" description="Disordered" evidence="5">
    <location>
        <begin position="297"/>
        <end position="324"/>
    </location>
</feature>
<dbReference type="InterPro" id="IPR013083">
    <property type="entry name" value="Znf_RING/FYVE/PHD"/>
</dbReference>